<sequence>MVSIICCTKRQHYMNQVFQNYDHQTWSEKELIIILNCNKMDIQKWRERATLSPQVSVYQLDEDITLGECLNYGIERAKYDYIAKFDDDDYYAHHYIAHNMDLLCQMKIDVVGKRSVYMYFEDQKILAILKPGKECMFVRHGLKGATLMFKKTIHRSIPFPNLNLGEDTYFIRKCVNHGYRLYAANKYNYVCVRTAIQAHHTWNIRNGILLRKSSIVCTTDDYKPHVMP</sequence>
<proteinExistence type="predicted"/>
<dbReference type="Pfam" id="PF00535">
    <property type="entry name" value="Glycos_transf_2"/>
    <property type="match status" value="1"/>
</dbReference>
<protein>
    <recommendedName>
        <fullName evidence="1">Glycosyltransferase 2-like domain-containing protein</fullName>
    </recommendedName>
</protein>
<dbReference type="InterPro" id="IPR029044">
    <property type="entry name" value="Nucleotide-diphossugar_trans"/>
</dbReference>
<accession>A0A383RAX0</accession>
<dbReference type="CDD" id="cd00761">
    <property type="entry name" value="Glyco_tranf_GTA_type"/>
    <property type="match status" value="1"/>
</dbReference>
<name>A0A383RAX0_PAEAL</name>
<organism evidence="2 3">
    <name type="scientific">Paenibacillus alvei</name>
    <name type="common">Bacillus alvei</name>
    <dbReference type="NCBI Taxonomy" id="44250"/>
    <lineage>
        <taxon>Bacteria</taxon>
        <taxon>Bacillati</taxon>
        <taxon>Bacillota</taxon>
        <taxon>Bacilli</taxon>
        <taxon>Bacillales</taxon>
        <taxon>Paenibacillaceae</taxon>
        <taxon>Paenibacillus</taxon>
    </lineage>
</organism>
<gene>
    <name evidence="2" type="ORF">PBLR_12213</name>
</gene>
<dbReference type="EMBL" id="LS992241">
    <property type="protein sequence ID" value="SYX83791.1"/>
    <property type="molecule type" value="Genomic_DNA"/>
</dbReference>
<feature type="domain" description="Glycosyltransferase 2-like" evidence="1">
    <location>
        <begin position="4"/>
        <end position="129"/>
    </location>
</feature>
<dbReference type="SUPFAM" id="SSF53448">
    <property type="entry name" value="Nucleotide-diphospho-sugar transferases"/>
    <property type="match status" value="1"/>
</dbReference>
<dbReference type="InterPro" id="IPR001173">
    <property type="entry name" value="Glyco_trans_2-like"/>
</dbReference>
<evidence type="ECO:0000259" key="1">
    <source>
        <dbReference type="Pfam" id="PF00535"/>
    </source>
</evidence>
<dbReference type="AlphaFoldDB" id="A0A383RAX0"/>
<evidence type="ECO:0000313" key="3">
    <source>
        <dbReference type="Proteomes" id="UP000304148"/>
    </source>
</evidence>
<dbReference type="RefSeq" id="WP_138185806.1">
    <property type="nucleotide sequence ID" value="NZ_LS992241.1"/>
</dbReference>
<evidence type="ECO:0000313" key="2">
    <source>
        <dbReference type="EMBL" id="SYX83791.1"/>
    </source>
</evidence>
<dbReference type="Proteomes" id="UP000304148">
    <property type="component" value="Chromosome"/>
</dbReference>
<dbReference type="Gene3D" id="3.90.550.10">
    <property type="entry name" value="Spore Coat Polysaccharide Biosynthesis Protein SpsA, Chain A"/>
    <property type="match status" value="1"/>
</dbReference>
<reference evidence="3" key="1">
    <citation type="submission" date="2018-08" db="EMBL/GenBank/DDBJ databases">
        <authorList>
            <person name="Chevrot R."/>
        </authorList>
    </citation>
    <scope>NUCLEOTIDE SEQUENCE [LARGE SCALE GENOMIC DNA]</scope>
</reference>